<proteinExistence type="inferred from homology"/>
<comment type="similarity">
    <text evidence="1 4">Belongs to the bacterial ribosomal protein bL17 family.</text>
</comment>
<gene>
    <name evidence="6" type="ORF">CROQUDRAFT_68140</name>
</gene>
<dbReference type="PANTHER" id="PTHR14413">
    <property type="entry name" value="RIBOSOMAL PROTEIN L17"/>
    <property type="match status" value="1"/>
</dbReference>
<dbReference type="GO" id="GO:0006412">
    <property type="term" value="P:translation"/>
    <property type="evidence" value="ECO:0007669"/>
    <property type="project" value="InterPro"/>
</dbReference>
<feature type="compositionally biased region" description="Low complexity" evidence="5">
    <location>
        <begin position="234"/>
        <end position="268"/>
    </location>
</feature>
<keyword evidence="2 4" id="KW-0689">Ribosomal protein</keyword>
<dbReference type="Pfam" id="PF01196">
    <property type="entry name" value="Ribosomal_L17"/>
    <property type="match status" value="1"/>
</dbReference>
<comment type="caution">
    <text evidence="6">The sequence shown here is derived from an EMBL/GenBank/DDBJ whole genome shotgun (WGS) entry which is preliminary data.</text>
</comment>
<organism evidence="6 7">
    <name type="scientific">Cronartium quercuum f. sp. fusiforme G11</name>
    <dbReference type="NCBI Taxonomy" id="708437"/>
    <lineage>
        <taxon>Eukaryota</taxon>
        <taxon>Fungi</taxon>
        <taxon>Dikarya</taxon>
        <taxon>Basidiomycota</taxon>
        <taxon>Pucciniomycotina</taxon>
        <taxon>Pucciniomycetes</taxon>
        <taxon>Pucciniales</taxon>
        <taxon>Coleosporiaceae</taxon>
        <taxon>Cronartium</taxon>
    </lineage>
</organism>
<dbReference type="Proteomes" id="UP000886653">
    <property type="component" value="Unassembled WGS sequence"/>
</dbReference>
<dbReference type="PANTHER" id="PTHR14413:SF16">
    <property type="entry name" value="LARGE RIBOSOMAL SUBUNIT PROTEIN BL17M"/>
    <property type="match status" value="1"/>
</dbReference>
<evidence type="ECO:0000313" key="7">
    <source>
        <dbReference type="Proteomes" id="UP000886653"/>
    </source>
</evidence>
<dbReference type="SUPFAM" id="SSF64263">
    <property type="entry name" value="Prokaryotic ribosomal protein L17"/>
    <property type="match status" value="1"/>
</dbReference>
<keyword evidence="7" id="KW-1185">Reference proteome</keyword>
<dbReference type="OrthoDB" id="275000at2759"/>
<dbReference type="InterPro" id="IPR036373">
    <property type="entry name" value="Ribosomal_bL17_sf"/>
</dbReference>
<evidence type="ECO:0000313" key="6">
    <source>
        <dbReference type="EMBL" id="KAG0141641.1"/>
    </source>
</evidence>
<dbReference type="NCBIfam" id="TIGR00059">
    <property type="entry name" value="L17"/>
    <property type="match status" value="1"/>
</dbReference>
<keyword evidence="3 4" id="KW-0687">Ribonucleoprotein</keyword>
<protein>
    <recommendedName>
        <fullName evidence="8">Ribosomal protein L17</fullName>
    </recommendedName>
</protein>
<dbReference type="GO" id="GO:0005762">
    <property type="term" value="C:mitochondrial large ribosomal subunit"/>
    <property type="evidence" value="ECO:0007669"/>
    <property type="project" value="TreeGrafter"/>
</dbReference>
<dbReference type="AlphaFoldDB" id="A0A9P6N842"/>
<dbReference type="InterPro" id="IPR000456">
    <property type="entry name" value="Ribosomal_bL17"/>
</dbReference>
<evidence type="ECO:0000256" key="1">
    <source>
        <dbReference type="ARBA" id="ARBA00008777"/>
    </source>
</evidence>
<dbReference type="InterPro" id="IPR047859">
    <property type="entry name" value="Ribosomal_bL17_CS"/>
</dbReference>
<dbReference type="PROSITE" id="PS01167">
    <property type="entry name" value="RIBOSOMAL_L17"/>
    <property type="match status" value="1"/>
</dbReference>
<dbReference type="GO" id="GO:0003735">
    <property type="term" value="F:structural constituent of ribosome"/>
    <property type="evidence" value="ECO:0007669"/>
    <property type="project" value="InterPro"/>
</dbReference>
<feature type="region of interest" description="Disordered" evidence="5">
    <location>
        <begin position="230"/>
        <end position="278"/>
    </location>
</feature>
<evidence type="ECO:0000256" key="5">
    <source>
        <dbReference type="SAM" id="MobiDB-lite"/>
    </source>
</evidence>
<name>A0A9P6N842_9BASI</name>
<evidence type="ECO:0000256" key="3">
    <source>
        <dbReference type="ARBA" id="ARBA00023274"/>
    </source>
</evidence>
<dbReference type="HAMAP" id="MF_01368">
    <property type="entry name" value="Ribosomal_bL17"/>
    <property type="match status" value="1"/>
</dbReference>
<dbReference type="EMBL" id="MU167378">
    <property type="protein sequence ID" value="KAG0141641.1"/>
    <property type="molecule type" value="Genomic_DNA"/>
</dbReference>
<dbReference type="Gene3D" id="3.90.1030.10">
    <property type="entry name" value="Ribosomal protein L17"/>
    <property type="match status" value="1"/>
</dbReference>
<sequence>MRLAKLNRTMSHRNAMFRNMVSSLIEHEQIKTTLPKAKAVSRLAERVITWTKAGSENIFYRRKAESYLMNWTRVRNHLFQNLAKRYENRVGGYTRIHRLGHRADDHAPLAILELVDNARDLKRDKVIRTASRELAILELSRQTAKSGTSGQAKVPSEVWRNTVLKNEIEAKGVIEQVKKLLPALTNKNLEKVLSEQYVKAYRYCQPVSIPTKEEAQAEIALMKKQKREAFLANSSQPASSSSPPTTYESSSISKSITTSLKTQTTTKSRNVTPLSRSVGIPKPIGPYTDFLYSLRLHFHRNLATLDLSSLENRTGTRFASSKHRLNKMNGDDGIFTFNETDENHFNEKVKSFGSESTGDPSYLGKLKSMSKVSPKLRCTEGLNDTRVIGSTQPST</sequence>
<evidence type="ECO:0008006" key="8">
    <source>
        <dbReference type="Google" id="ProtNLM"/>
    </source>
</evidence>
<reference evidence="6" key="1">
    <citation type="submission" date="2013-11" db="EMBL/GenBank/DDBJ databases">
        <title>Genome sequence of the fusiform rust pathogen reveals effectors for host alternation and coevolution with pine.</title>
        <authorList>
            <consortium name="DOE Joint Genome Institute"/>
            <person name="Smith K."/>
            <person name="Pendleton A."/>
            <person name="Kubisiak T."/>
            <person name="Anderson C."/>
            <person name="Salamov A."/>
            <person name="Aerts A."/>
            <person name="Riley R."/>
            <person name="Clum A."/>
            <person name="Lindquist E."/>
            <person name="Ence D."/>
            <person name="Campbell M."/>
            <person name="Kronenberg Z."/>
            <person name="Feau N."/>
            <person name="Dhillon B."/>
            <person name="Hamelin R."/>
            <person name="Burleigh J."/>
            <person name="Smith J."/>
            <person name="Yandell M."/>
            <person name="Nelson C."/>
            <person name="Grigoriev I."/>
            <person name="Davis J."/>
        </authorList>
    </citation>
    <scope>NUCLEOTIDE SEQUENCE</scope>
    <source>
        <strain evidence="6">G11</strain>
    </source>
</reference>
<evidence type="ECO:0000256" key="2">
    <source>
        <dbReference type="ARBA" id="ARBA00022980"/>
    </source>
</evidence>
<evidence type="ECO:0000256" key="4">
    <source>
        <dbReference type="RuleBase" id="RU000660"/>
    </source>
</evidence>
<accession>A0A9P6N842</accession>